<organism evidence="1 2">
    <name type="scientific">Thelephora terrestris</name>
    <dbReference type="NCBI Taxonomy" id="56493"/>
    <lineage>
        <taxon>Eukaryota</taxon>
        <taxon>Fungi</taxon>
        <taxon>Dikarya</taxon>
        <taxon>Basidiomycota</taxon>
        <taxon>Agaricomycotina</taxon>
        <taxon>Agaricomycetes</taxon>
        <taxon>Thelephorales</taxon>
        <taxon>Thelephoraceae</taxon>
        <taxon>Thelephora</taxon>
    </lineage>
</organism>
<reference evidence="1" key="2">
    <citation type="submission" date="2020-11" db="EMBL/GenBank/DDBJ databases">
        <authorList>
            <consortium name="DOE Joint Genome Institute"/>
            <person name="Kuo A."/>
            <person name="Miyauchi S."/>
            <person name="Kiss E."/>
            <person name="Drula E."/>
            <person name="Kohler A."/>
            <person name="Sanchez-Garcia M."/>
            <person name="Andreopoulos B."/>
            <person name="Barry K.W."/>
            <person name="Bonito G."/>
            <person name="Buee M."/>
            <person name="Carver A."/>
            <person name="Chen C."/>
            <person name="Cichocki N."/>
            <person name="Clum A."/>
            <person name="Culley D."/>
            <person name="Crous P.W."/>
            <person name="Fauchery L."/>
            <person name="Girlanda M."/>
            <person name="Hayes R."/>
            <person name="Keri Z."/>
            <person name="Labutti K."/>
            <person name="Lipzen A."/>
            <person name="Lombard V."/>
            <person name="Magnuson J."/>
            <person name="Maillard F."/>
            <person name="Morin E."/>
            <person name="Murat C."/>
            <person name="Nolan M."/>
            <person name="Ohm R."/>
            <person name="Pangilinan J."/>
            <person name="Pereira M."/>
            <person name="Perotto S."/>
            <person name="Peter M."/>
            <person name="Riley R."/>
            <person name="Sitrit Y."/>
            <person name="Stielow B."/>
            <person name="Szollosi G."/>
            <person name="Zifcakova L."/>
            <person name="Stursova M."/>
            <person name="Spatafora J.W."/>
            <person name="Tedersoo L."/>
            <person name="Vaario L.-M."/>
            <person name="Yamada A."/>
            <person name="Yan M."/>
            <person name="Wang P."/>
            <person name="Xu J."/>
            <person name="Bruns T."/>
            <person name="Baldrian P."/>
            <person name="Vilgalys R."/>
            <person name="Henrissat B."/>
            <person name="Grigoriev I.V."/>
            <person name="Hibbett D."/>
            <person name="Nagy L.G."/>
            <person name="Martin F.M."/>
        </authorList>
    </citation>
    <scope>NUCLEOTIDE SEQUENCE</scope>
    <source>
        <strain evidence="1">UH-Tt-Lm1</strain>
    </source>
</reference>
<gene>
    <name evidence="1" type="ORF">BJ322DRAFT_1207756</name>
</gene>
<reference evidence="1" key="1">
    <citation type="journal article" date="2020" name="Nat. Commun.">
        <title>Large-scale genome sequencing of mycorrhizal fungi provides insights into the early evolution of symbiotic traits.</title>
        <authorList>
            <person name="Miyauchi S."/>
            <person name="Kiss E."/>
            <person name="Kuo A."/>
            <person name="Drula E."/>
            <person name="Kohler A."/>
            <person name="Sanchez-Garcia M."/>
            <person name="Morin E."/>
            <person name="Andreopoulos B."/>
            <person name="Barry K.W."/>
            <person name="Bonito G."/>
            <person name="Buee M."/>
            <person name="Carver A."/>
            <person name="Chen C."/>
            <person name="Cichocki N."/>
            <person name="Clum A."/>
            <person name="Culley D."/>
            <person name="Crous P.W."/>
            <person name="Fauchery L."/>
            <person name="Girlanda M."/>
            <person name="Hayes R.D."/>
            <person name="Keri Z."/>
            <person name="LaButti K."/>
            <person name="Lipzen A."/>
            <person name="Lombard V."/>
            <person name="Magnuson J."/>
            <person name="Maillard F."/>
            <person name="Murat C."/>
            <person name="Nolan M."/>
            <person name="Ohm R.A."/>
            <person name="Pangilinan J."/>
            <person name="Pereira M.F."/>
            <person name="Perotto S."/>
            <person name="Peter M."/>
            <person name="Pfister S."/>
            <person name="Riley R."/>
            <person name="Sitrit Y."/>
            <person name="Stielow J.B."/>
            <person name="Szollosi G."/>
            <person name="Zifcakova L."/>
            <person name="Stursova M."/>
            <person name="Spatafora J.W."/>
            <person name="Tedersoo L."/>
            <person name="Vaario L.M."/>
            <person name="Yamada A."/>
            <person name="Yan M."/>
            <person name="Wang P."/>
            <person name="Xu J."/>
            <person name="Bruns T."/>
            <person name="Baldrian P."/>
            <person name="Vilgalys R."/>
            <person name="Dunand C."/>
            <person name="Henrissat B."/>
            <person name="Grigoriev I.V."/>
            <person name="Hibbett D."/>
            <person name="Nagy L.G."/>
            <person name="Martin F.M."/>
        </authorList>
    </citation>
    <scope>NUCLEOTIDE SEQUENCE</scope>
    <source>
        <strain evidence="1">UH-Tt-Lm1</strain>
    </source>
</reference>
<evidence type="ECO:0000313" key="1">
    <source>
        <dbReference type="EMBL" id="KAF9793408.1"/>
    </source>
</evidence>
<protein>
    <submittedName>
        <fullName evidence="1">Uncharacterized protein</fullName>
    </submittedName>
</protein>
<accession>A0A9P6HRI5</accession>
<keyword evidence="2" id="KW-1185">Reference proteome</keyword>
<sequence length="135" mass="15188">MPLSEAITEQFSLVDRFTTEERTDMGGSTLLFELFPPAEHYQIIPQHKRVKGFQDFTVHFTTRKDARQSRSLSSKPLSGPNSVFTLSPPRLIAPDADIVNDVAPENRWAFDLLSDEGEAKLREVVATVKAMVQNL</sequence>
<name>A0A9P6HRI5_9AGAM</name>
<comment type="caution">
    <text evidence="1">The sequence shown here is derived from an EMBL/GenBank/DDBJ whole genome shotgun (WGS) entry which is preliminary data.</text>
</comment>
<dbReference type="AlphaFoldDB" id="A0A9P6HRI5"/>
<evidence type="ECO:0000313" key="2">
    <source>
        <dbReference type="Proteomes" id="UP000736335"/>
    </source>
</evidence>
<dbReference type="Proteomes" id="UP000736335">
    <property type="component" value="Unassembled WGS sequence"/>
</dbReference>
<dbReference type="OrthoDB" id="3254408at2759"/>
<dbReference type="EMBL" id="WIUZ02000001">
    <property type="protein sequence ID" value="KAF9793408.1"/>
    <property type="molecule type" value="Genomic_DNA"/>
</dbReference>
<proteinExistence type="predicted"/>